<keyword evidence="3" id="KW-1185">Reference proteome</keyword>
<comment type="caution">
    <text evidence="2">The sequence shown here is derived from an EMBL/GenBank/DDBJ whole genome shotgun (WGS) entry which is preliminary data.</text>
</comment>
<evidence type="ECO:0000313" key="2">
    <source>
        <dbReference type="EMBL" id="KAK2948358.1"/>
    </source>
</evidence>
<dbReference type="EMBL" id="JARBJD010000178">
    <property type="protein sequence ID" value="KAK2948358.1"/>
    <property type="molecule type" value="Genomic_DNA"/>
</dbReference>
<organism evidence="2 3">
    <name type="scientific">Blattamonas nauphoetae</name>
    <dbReference type="NCBI Taxonomy" id="2049346"/>
    <lineage>
        <taxon>Eukaryota</taxon>
        <taxon>Metamonada</taxon>
        <taxon>Preaxostyla</taxon>
        <taxon>Oxymonadida</taxon>
        <taxon>Blattamonas</taxon>
    </lineage>
</organism>
<feature type="compositionally biased region" description="Polar residues" evidence="1">
    <location>
        <begin position="149"/>
        <end position="176"/>
    </location>
</feature>
<proteinExistence type="predicted"/>
<feature type="compositionally biased region" description="Basic and acidic residues" evidence="1">
    <location>
        <begin position="45"/>
        <end position="59"/>
    </location>
</feature>
<evidence type="ECO:0000313" key="3">
    <source>
        <dbReference type="Proteomes" id="UP001281761"/>
    </source>
</evidence>
<name>A0ABQ9X882_9EUKA</name>
<feature type="compositionally biased region" description="Polar residues" evidence="1">
    <location>
        <begin position="211"/>
        <end position="227"/>
    </location>
</feature>
<dbReference type="Proteomes" id="UP001281761">
    <property type="component" value="Unassembled WGS sequence"/>
</dbReference>
<sequence length="276" mass="29369">MSGHSSTASKDSEDSQPTAQYEPNANAPHATGGVITVRVAQSSRTVKESDGPNRQDDGKLLYSIQPTVVHGDHNQSRQISGQDDDGRSFASDAQTMTTSPFTLFDASIPSQTAPSPAHTSHHPSTEAPVPNLSATHVDLHSAHHPLSLSVDSNESNPPRNHPQPNTSENSDHQQASSDEDDTVIQADPDVDWSYNSETFSERSDHSSHSSQPTAQYEPNVNGPNSTGGVLVFRVAQTRRTVKESEGTLPAPNEPNPTPHISPPTGNACEGTGHNLG</sequence>
<reference evidence="2 3" key="1">
    <citation type="journal article" date="2022" name="bioRxiv">
        <title>Genomics of Preaxostyla Flagellates Illuminates Evolutionary Transitions and the Path Towards Mitochondrial Loss.</title>
        <authorList>
            <person name="Novak L.V.F."/>
            <person name="Treitli S.C."/>
            <person name="Pyrih J."/>
            <person name="Halakuc P."/>
            <person name="Pipaliya S.V."/>
            <person name="Vacek V."/>
            <person name="Brzon O."/>
            <person name="Soukal P."/>
            <person name="Eme L."/>
            <person name="Dacks J.B."/>
            <person name="Karnkowska A."/>
            <person name="Elias M."/>
            <person name="Hampl V."/>
        </authorList>
    </citation>
    <scope>NUCLEOTIDE SEQUENCE [LARGE SCALE GENOMIC DNA]</scope>
    <source>
        <strain evidence="2">NAU3</strain>
        <tissue evidence="2">Gut</tissue>
    </source>
</reference>
<evidence type="ECO:0000256" key="1">
    <source>
        <dbReference type="SAM" id="MobiDB-lite"/>
    </source>
</evidence>
<protein>
    <submittedName>
        <fullName evidence="2">Uncharacterized protein</fullName>
    </submittedName>
</protein>
<feature type="region of interest" description="Disordered" evidence="1">
    <location>
        <begin position="1"/>
        <end position="276"/>
    </location>
</feature>
<feature type="compositionally biased region" description="Polar residues" evidence="1">
    <location>
        <begin position="108"/>
        <end position="118"/>
    </location>
</feature>
<gene>
    <name evidence="2" type="ORF">BLNAU_16704</name>
</gene>
<feature type="compositionally biased region" description="Polar residues" evidence="1">
    <location>
        <begin position="1"/>
        <end position="23"/>
    </location>
</feature>
<feature type="compositionally biased region" description="Polar residues" evidence="1">
    <location>
        <begin position="91"/>
        <end position="101"/>
    </location>
</feature>
<accession>A0ABQ9X882</accession>
<feature type="compositionally biased region" description="Pro residues" evidence="1">
    <location>
        <begin position="251"/>
        <end position="261"/>
    </location>
</feature>